<protein>
    <submittedName>
        <fullName evidence="3">Uncharacterized protein</fullName>
    </submittedName>
</protein>
<comment type="caution">
    <text evidence="3">The sequence shown here is derived from an EMBL/GenBank/DDBJ whole genome shotgun (WGS) entry which is preliminary data.</text>
</comment>
<dbReference type="AlphaFoldDB" id="A0A7J6XY26"/>
<evidence type="ECO:0000313" key="3">
    <source>
        <dbReference type="EMBL" id="KAF5218910.1"/>
    </source>
</evidence>
<dbReference type="VEuPathDB" id="TriTrypDB:BCY84_17878"/>
<reference evidence="3 4" key="1">
    <citation type="journal article" date="2019" name="Genome Biol. Evol.">
        <title>Nanopore Sequencing Significantly Improves Genome Assembly of the Protozoan Parasite Trypanosoma cruzi.</title>
        <authorList>
            <person name="Diaz-Viraque F."/>
            <person name="Pita S."/>
            <person name="Greif G."/>
            <person name="de Souza R.C.M."/>
            <person name="Iraola G."/>
            <person name="Robello C."/>
        </authorList>
    </citation>
    <scope>NUCLEOTIDE SEQUENCE [LARGE SCALE GENOMIC DNA]</scope>
    <source>
        <strain evidence="3 4">Berenice</strain>
    </source>
</reference>
<dbReference type="EMBL" id="JABDHM010000083">
    <property type="protein sequence ID" value="KAF5218910.1"/>
    <property type="molecule type" value="Genomic_DNA"/>
</dbReference>
<feature type="compositionally biased region" description="Basic and acidic residues" evidence="2">
    <location>
        <begin position="139"/>
        <end position="148"/>
    </location>
</feature>
<evidence type="ECO:0000256" key="2">
    <source>
        <dbReference type="SAM" id="MobiDB-lite"/>
    </source>
</evidence>
<dbReference type="Proteomes" id="UP000583944">
    <property type="component" value="Unassembled WGS sequence"/>
</dbReference>
<accession>A0A7J6XY26</accession>
<evidence type="ECO:0000313" key="4">
    <source>
        <dbReference type="Proteomes" id="UP000583944"/>
    </source>
</evidence>
<organism evidence="3 4">
    <name type="scientific">Trypanosoma cruzi</name>
    <dbReference type="NCBI Taxonomy" id="5693"/>
    <lineage>
        <taxon>Eukaryota</taxon>
        <taxon>Discoba</taxon>
        <taxon>Euglenozoa</taxon>
        <taxon>Kinetoplastea</taxon>
        <taxon>Metakinetoplastina</taxon>
        <taxon>Trypanosomatida</taxon>
        <taxon>Trypanosomatidae</taxon>
        <taxon>Trypanosoma</taxon>
        <taxon>Schizotrypanum</taxon>
    </lineage>
</organism>
<feature type="coiled-coil region" evidence="1">
    <location>
        <begin position="247"/>
        <end position="292"/>
    </location>
</feature>
<evidence type="ECO:0000256" key="1">
    <source>
        <dbReference type="SAM" id="Coils"/>
    </source>
</evidence>
<name>A0A7J6XY26_TRYCR</name>
<dbReference type="VEuPathDB" id="TriTrypDB:ECC02_008174"/>
<proteinExistence type="predicted"/>
<feature type="region of interest" description="Disordered" evidence="2">
    <location>
        <begin position="125"/>
        <end position="159"/>
    </location>
</feature>
<keyword evidence="1" id="KW-0175">Coiled coil</keyword>
<gene>
    <name evidence="3" type="ORF">ECC02_008174</name>
</gene>
<sequence>MCVWSLHVLWAKGRKVEFLCPRHLNETRPLFVFLRGYAYRLPVKMFTPMSRCNGDNMPTSSSPVSVRRVVAELLGTHAESPSPQRLAAGIARRRGELTEMKGDTSRDSQLQLRQEFVFDVADDWHDASPTATSSPPPPGEKEEQRPEPHSPLSPTSPSAWQREDIAIRMRQAILLQREESVVRREMEAFAREERIAQREEQLRLLQERLAPKVVTDAYRQQLHETKCELEERERGVVQQLTAQRQEKELLDTRAEELDVRQRELEEEQERLLNDTREQVERIHNSARVLQEKEATVARREENCSQRESELMLQRECLLSWEASLRRQQSQLDAQCASVAEECAAARELLSRESKLQELEIRLSEREGSLWKTAAEKVPNGQGELKSLIEFLRGIQDELFACEPIRHAGSALS</sequence>